<evidence type="ECO:0000313" key="9">
    <source>
        <dbReference type="Proteomes" id="UP001610063"/>
    </source>
</evidence>
<dbReference type="SUPFAM" id="SSF55486">
    <property type="entry name" value="Metalloproteases ('zincins'), catalytic domain"/>
    <property type="match status" value="1"/>
</dbReference>
<proteinExistence type="inferred from homology"/>
<evidence type="ECO:0000256" key="7">
    <source>
        <dbReference type="HAMAP-Rule" id="MF_00009"/>
    </source>
</evidence>
<evidence type="ECO:0000256" key="6">
    <source>
        <dbReference type="ARBA" id="ARBA00022833"/>
    </source>
</evidence>
<dbReference type="EC" id="3.1.-.-" evidence="7"/>
<reference evidence="8 9" key="1">
    <citation type="journal article" date="2013" name="Int. J. Syst. Evol. Microbiol.">
        <title>Marinoscillum luteum sp. nov., isolated from marine sediment.</title>
        <authorList>
            <person name="Cha I.T."/>
            <person name="Park S.J."/>
            <person name="Kim S.J."/>
            <person name="Kim J.G."/>
            <person name="Jung M.Y."/>
            <person name="Shin K.S."/>
            <person name="Kwon K.K."/>
            <person name="Yang S.H."/>
            <person name="Seo Y.S."/>
            <person name="Rhee S.K."/>
        </authorList>
    </citation>
    <scope>NUCLEOTIDE SEQUENCE [LARGE SCALE GENOMIC DNA]</scope>
    <source>
        <strain evidence="8 9">KCTC 23939</strain>
    </source>
</reference>
<dbReference type="EMBL" id="JBIPKE010000016">
    <property type="protein sequence ID" value="MFH6983818.1"/>
    <property type="molecule type" value="Genomic_DNA"/>
</dbReference>
<dbReference type="RefSeq" id="WP_395417350.1">
    <property type="nucleotide sequence ID" value="NZ_JBIPKE010000016.1"/>
</dbReference>
<comment type="cofactor">
    <cofactor evidence="7">
        <name>Zn(2+)</name>
        <dbReference type="ChEBI" id="CHEBI:29105"/>
    </cofactor>
    <text evidence="7">Binds 1 zinc ion.</text>
</comment>
<keyword evidence="4 7" id="KW-0255">Endonuclease</keyword>
<keyword evidence="2 7" id="KW-0540">Nuclease</keyword>
<evidence type="ECO:0000313" key="8">
    <source>
        <dbReference type="EMBL" id="MFH6983818.1"/>
    </source>
</evidence>
<protein>
    <recommendedName>
        <fullName evidence="7">Endoribonuclease YbeY</fullName>
        <ecNumber evidence="7">3.1.-.-</ecNumber>
    </recommendedName>
</protein>
<dbReference type="InterPro" id="IPR002036">
    <property type="entry name" value="YbeY"/>
</dbReference>
<evidence type="ECO:0000256" key="4">
    <source>
        <dbReference type="ARBA" id="ARBA00022759"/>
    </source>
</evidence>
<keyword evidence="7" id="KW-0963">Cytoplasm</keyword>
<keyword evidence="6 7" id="KW-0862">Zinc</keyword>
<feature type="binding site" evidence="7">
    <location>
        <position position="109"/>
    </location>
    <ligand>
        <name>Zn(2+)</name>
        <dbReference type="ChEBI" id="CHEBI:29105"/>
        <note>catalytic</note>
    </ligand>
</feature>
<organism evidence="8 9">
    <name type="scientific">Marinoscillum luteum</name>
    <dbReference type="NCBI Taxonomy" id="861051"/>
    <lineage>
        <taxon>Bacteria</taxon>
        <taxon>Pseudomonadati</taxon>
        <taxon>Bacteroidota</taxon>
        <taxon>Cytophagia</taxon>
        <taxon>Cytophagales</taxon>
        <taxon>Reichenbachiellaceae</taxon>
        <taxon>Marinoscillum</taxon>
    </lineage>
</organism>
<comment type="similarity">
    <text evidence="1 7">Belongs to the endoribonuclease YbeY family.</text>
</comment>
<sequence>MPNINYFSEDVDFSLQHEEKISQWLEDIAASHEYQVETINYIFCSDDYLLDINKTYLEHDYYTDIITFDNSSSHHLIESDIFISIDRVTDNAKEMGVLFEEELHRVLVHGLLHLVGFDDKGDDHKILMRQKEDACLSLLKI</sequence>
<feature type="binding site" evidence="7">
    <location>
        <position position="119"/>
    </location>
    <ligand>
        <name>Zn(2+)</name>
        <dbReference type="ChEBI" id="CHEBI:29105"/>
        <note>catalytic</note>
    </ligand>
</feature>
<evidence type="ECO:0000256" key="1">
    <source>
        <dbReference type="ARBA" id="ARBA00010875"/>
    </source>
</evidence>
<keyword evidence="3 7" id="KW-0479">Metal-binding</keyword>
<comment type="subcellular location">
    <subcellularLocation>
        <location evidence="7">Cytoplasm</location>
    </subcellularLocation>
</comment>
<dbReference type="InterPro" id="IPR023091">
    <property type="entry name" value="MetalPrtase_cat_dom_sf_prd"/>
</dbReference>
<dbReference type="Gene3D" id="3.40.390.30">
    <property type="entry name" value="Metalloproteases ('zincins'), catalytic domain"/>
    <property type="match status" value="1"/>
</dbReference>
<comment type="function">
    <text evidence="7">Single strand-specific metallo-endoribonuclease involved in late-stage 70S ribosome quality control and in maturation of the 3' terminus of the 16S rRNA.</text>
</comment>
<name>A0ABW7N8E6_9BACT</name>
<keyword evidence="7" id="KW-0690">Ribosome biogenesis</keyword>
<dbReference type="Pfam" id="PF02130">
    <property type="entry name" value="YbeY"/>
    <property type="match status" value="1"/>
</dbReference>
<keyword evidence="9" id="KW-1185">Reference proteome</keyword>
<evidence type="ECO:0000256" key="5">
    <source>
        <dbReference type="ARBA" id="ARBA00022801"/>
    </source>
</evidence>
<dbReference type="InterPro" id="IPR020549">
    <property type="entry name" value="YbeY_CS"/>
</dbReference>
<dbReference type="NCBIfam" id="TIGR00043">
    <property type="entry name" value="rRNA maturation RNase YbeY"/>
    <property type="match status" value="1"/>
</dbReference>
<keyword evidence="5 7" id="KW-0378">Hydrolase</keyword>
<feature type="binding site" evidence="7">
    <location>
        <position position="113"/>
    </location>
    <ligand>
        <name>Zn(2+)</name>
        <dbReference type="ChEBI" id="CHEBI:29105"/>
        <note>catalytic</note>
    </ligand>
</feature>
<accession>A0ABW7N8E6</accession>
<keyword evidence="7" id="KW-0698">rRNA processing</keyword>
<dbReference type="Proteomes" id="UP001610063">
    <property type="component" value="Unassembled WGS sequence"/>
</dbReference>
<dbReference type="PANTHER" id="PTHR46986">
    <property type="entry name" value="ENDORIBONUCLEASE YBEY, CHLOROPLASTIC"/>
    <property type="match status" value="1"/>
</dbReference>
<dbReference type="HAMAP" id="MF_00009">
    <property type="entry name" value="Endoribonucl_YbeY"/>
    <property type="match status" value="1"/>
</dbReference>
<evidence type="ECO:0000256" key="3">
    <source>
        <dbReference type="ARBA" id="ARBA00022723"/>
    </source>
</evidence>
<dbReference type="PROSITE" id="PS01306">
    <property type="entry name" value="UPF0054"/>
    <property type="match status" value="1"/>
</dbReference>
<gene>
    <name evidence="7 8" type="primary">ybeY</name>
    <name evidence="8" type="ORF">ACHKAR_10220</name>
</gene>
<dbReference type="PANTHER" id="PTHR46986:SF1">
    <property type="entry name" value="ENDORIBONUCLEASE YBEY, CHLOROPLASTIC"/>
    <property type="match status" value="1"/>
</dbReference>
<evidence type="ECO:0000256" key="2">
    <source>
        <dbReference type="ARBA" id="ARBA00022722"/>
    </source>
</evidence>
<comment type="caution">
    <text evidence="8">The sequence shown here is derived from an EMBL/GenBank/DDBJ whole genome shotgun (WGS) entry which is preliminary data.</text>
</comment>